<dbReference type="Gene3D" id="3.40.30.10">
    <property type="entry name" value="Glutaredoxin"/>
    <property type="match status" value="1"/>
</dbReference>
<dbReference type="CDD" id="cd02972">
    <property type="entry name" value="DsbA_family"/>
    <property type="match status" value="1"/>
</dbReference>
<dbReference type="OrthoDB" id="8478320at2"/>
<evidence type="ECO:0000259" key="2">
    <source>
        <dbReference type="Pfam" id="PF13462"/>
    </source>
</evidence>
<dbReference type="Proteomes" id="UP000466966">
    <property type="component" value="Unassembled WGS sequence"/>
</dbReference>
<dbReference type="InterPro" id="IPR036249">
    <property type="entry name" value="Thioredoxin-like_sf"/>
</dbReference>
<dbReference type="RefSeq" id="WP_160771251.1">
    <property type="nucleotide sequence ID" value="NZ_WTYV01000002.1"/>
</dbReference>
<evidence type="ECO:0000313" key="3">
    <source>
        <dbReference type="EMBL" id="MXO71322.1"/>
    </source>
</evidence>
<reference evidence="3 4" key="1">
    <citation type="submission" date="2019-12" db="EMBL/GenBank/DDBJ databases">
        <title>Genomic-based taxomic classification of the family Erythrobacteraceae.</title>
        <authorList>
            <person name="Xu L."/>
        </authorList>
    </citation>
    <scope>NUCLEOTIDE SEQUENCE [LARGE SCALE GENOMIC DNA]</scope>
    <source>
        <strain evidence="3 4">M0322</strain>
    </source>
</reference>
<accession>A0A844YW09</accession>
<keyword evidence="1" id="KW-0732">Signal</keyword>
<organism evidence="3 4">
    <name type="scientific">Alteraurantiacibacter buctensis</name>
    <dbReference type="NCBI Taxonomy" id="1503981"/>
    <lineage>
        <taxon>Bacteria</taxon>
        <taxon>Pseudomonadati</taxon>
        <taxon>Pseudomonadota</taxon>
        <taxon>Alphaproteobacteria</taxon>
        <taxon>Sphingomonadales</taxon>
        <taxon>Erythrobacteraceae</taxon>
        <taxon>Alteraurantiacibacter</taxon>
    </lineage>
</organism>
<dbReference type="AlphaFoldDB" id="A0A844YW09"/>
<dbReference type="InterPro" id="IPR012336">
    <property type="entry name" value="Thioredoxin-like_fold"/>
</dbReference>
<keyword evidence="4" id="KW-1185">Reference proteome</keyword>
<comment type="caution">
    <text evidence="3">The sequence shown here is derived from an EMBL/GenBank/DDBJ whole genome shotgun (WGS) entry which is preliminary data.</text>
</comment>
<dbReference type="Pfam" id="PF13462">
    <property type="entry name" value="Thioredoxin_4"/>
    <property type="match status" value="1"/>
</dbReference>
<evidence type="ECO:0000256" key="1">
    <source>
        <dbReference type="SAM" id="SignalP"/>
    </source>
</evidence>
<feature type="chain" id="PRO_5032508501" evidence="1">
    <location>
        <begin position="21"/>
        <end position="237"/>
    </location>
</feature>
<sequence>MKLKTALSTLMLALAALALAAVAASPAAAQSQPRRNWLTTMTETTGGHLLGNPQAATKLTVFISYTCPHCASFEAESDGPLRAAYIQPGRVSLEVRPFLRNVLDLAATLAVECGPESRFWGNHRAMLRGQDAWMQRATGATQAQQQRWSTGPVGQRLRAVAGDMGWYELLAPRGYSRADLDRCLNDEAAARALSARSQADGTRFNIPGTPALLINDRLQANVYDWAALRPLLDAATR</sequence>
<gene>
    <name evidence="3" type="ORF">GRI99_06670</name>
</gene>
<name>A0A844YW09_9SPHN</name>
<protein>
    <submittedName>
        <fullName evidence="3">Thioredoxin domain-containing protein</fullName>
    </submittedName>
</protein>
<dbReference type="EMBL" id="WTYV01000002">
    <property type="protein sequence ID" value="MXO71322.1"/>
    <property type="molecule type" value="Genomic_DNA"/>
</dbReference>
<feature type="domain" description="Thioredoxin-like fold" evidence="2">
    <location>
        <begin position="44"/>
        <end position="233"/>
    </location>
</feature>
<dbReference type="SUPFAM" id="SSF52833">
    <property type="entry name" value="Thioredoxin-like"/>
    <property type="match status" value="1"/>
</dbReference>
<feature type="signal peptide" evidence="1">
    <location>
        <begin position="1"/>
        <end position="20"/>
    </location>
</feature>
<proteinExistence type="predicted"/>
<evidence type="ECO:0000313" key="4">
    <source>
        <dbReference type="Proteomes" id="UP000466966"/>
    </source>
</evidence>
<dbReference type="Gene3D" id="1.10.40.110">
    <property type="match status" value="1"/>
</dbReference>